<dbReference type="EMBL" id="QFYQ01000001">
    <property type="protein sequence ID" value="RAK54887.1"/>
    <property type="molecule type" value="Genomic_DNA"/>
</dbReference>
<reference evidence="2" key="1">
    <citation type="submission" date="2018-05" db="EMBL/GenBank/DDBJ databases">
        <authorList>
            <person name="Li X."/>
        </authorList>
    </citation>
    <scope>NUCLEOTIDE SEQUENCE [LARGE SCALE GENOMIC DNA]</scope>
    <source>
        <strain evidence="2">LX32</strain>
    </source>
</reference>
<accession>A0A328AK49</accession>
<comment type="caution">
    <text evidence="1">The sequence shown here is derived from an EMBL/GenBank/DDBJ whole genome shotgun (WGS) entry which is preliminary data.</text>
</comment>
<organism evidence="1 2">
    <name type="scientific">Phenylobacterium soli</name>
    <dbReference type="NCBI Taxonomy" id="2170551"/>
    <lineage>
        <taxon>Bacteria</taxon>
        <taxon>Pseudomonadati</taxon>
        <taxon>Pseudomonadota</taxon>
        <taxon>Alphaproteobacteria</taxon>
        <taxon>Caulobacterales</taxon>
        <taxon>Caulobacteraceae</taxon>
        <taxon>Phenylobacterium</taxon>
    </lineage>
</organism>
<evidence type="ECO:0000313" key="2">
    <source>
        <dbReference type="Proteomes" id="UP000249254"/>
    </source>
</evidence>
<dbReference type="AlphaFoldDB" id="A0A328AK49"/>
<proteinExistence type="predicted"/>
<dbReference type="Proteomes" id="UP000249254">
    <property type="component" value="Unassembled WGS sequence"/>
</dbReference>
<keyword evidence="2" id="KW-1185">Reference proteome</keyword>
<name>A0A328AK49_9CAUL</name>
<protein>
    <submittedName>
        <fullName evidence="1">Uncharacterized protein</fullName>
    </submittedName>
</protein>
<evidence type="ECO:0000313" key="1">
    <source>
        <dbReference type="EMBL" id="RAK54887.1"/>
    </source>
</evidence>
<gene>
    <name evidence="1" type="ORF">DJ017_10290</name>
</gene>
<sequence length="164" mass="17801">MSAPDDLEHLRARVGSTLVDGLLDPVGGPAAAALSPDVQSLTPGPDEAPFQMALNAGQRFIVHNGMKLSGADKVLDDSLNRITGGRFTRDQLHALEDRALNHADWDADRSLADVQPGNPVFVDPQQKASLDRLVRQSGSDALGQEAQKAYDEAWRDGRIRLRNR</sequence>